<evidence type="ECO:0000313" key="2">
    <source>
        <dbReference type="EMBL" id="GAV77204.1"/>
    </source>
</evidence>
<proteinExistence type="predicted"/>
<organism evidence="2 3">
    <name type="scientific">Cephalotus follicularis</name>
    <name type="common">Albany pitcher plant</name>
    <dbReference type="NCBI Taxonomy" id="3775"/>
    <lineage>
        <taxon>Eukaryota</taxon>
        <taxon>Viridiplantae</taxon>
        <taxon>Streptophyta</taxon>
        <taxon>Embryophyta</taxon>
        <taxon>Tracheophyta</taxon>
        <taxon>Spermatophyta</taxon>
        <taxon>Magnoliopsida</taxon>
        <taxon>eudicotyledons</taxon>
        <taxon>Gunneridae</taxon>
        <taxon>Pentapetalae</taxon>
        <taxon>rosids</taxon>
        <taxon>fabids</taxon>
        <taxon>Oxalidales</taxon>
        <taxon>Cephalotaceae</taxon>
        <taxon>Cephalotus</taxon>
    </lineage>
</organism>
<dbReference type="EMBL" id="BDDD01001588">
    <property type="protein sequence ID" value="GAV77204.1"/>
    <property type="molecule type" value="Genomic_DNA"/>
</dbReference>
<keyword evidence="3" id="KW-1185">Reference proteome</keyword>
<accession>A0A1Q3CAF0</accession>
<reference evidence="3" key="1">
    <citation type="submission" date="2016-04" db="EMBL/GenBank/DDBJ databases">
        <title>Cephalotus genome sequencing.</title>
        <authorList>
            <person name="Fukushima K."/>
            <person name="Hasebe M."/>
            <person name="Fang X."/>
        </authorList>
    </citation>
    <scope>NUCLEOTIDE SEQUENCE [LARGE SCALE GENOMIC DNA]</scope>
    <source>
        <strain evidence="3">cv. St1</strain>
    </source>
</reference>
<sequence>MSYQDLYIMWHVVTGKALNLPHMIMKNMLRATSEVDGALSYGMVITKIISHFGIVIGNEIAARIDVRDIYNASSLKRIGWKREYEAGKCNIWLPKEDGRRKRRIEGEGLKEQGEVQRVRPTLAPQQQASSNINSKSLEFLLTEMKKMNIKMENLRGVVLDLFDDQRRRLRRLEKKMIAKELIEPADISSSGKEVEIEEEGEGTKEK</sequence>
<protein>
    <submittedName>
        <fullName evidence="2">Uncharacterized protein</fullName>
    </submittedName>
</protein>
<comment type="caution">
    <text evidence="2">The sequence shown here is derived from an EMBL/GenBank/DDBJ whole genome shotgun (WGS) entry which is preliminary data.</text>
</comment>
<evidence type="ECO:0000256" key="1">
    <source>
        <dbReference type="SAM" id="MobiDB-lite"/>
    </source>
</evidence>
<evidence type="ECO:0000313" key="3">
    <source>
        <dbReference type="Proteomes" id="UP000187406"/>
    </source>
</evidence>
<gene>
    <name evidence="2" type="ORF">CFOL_v3_20676</name>
</gene>
<dbReference type="Proteomes" id="UP000187406">
    <property type="component" value="Unassembled WGS sequence"/>
</dbReference>
<feature type="region of interest" description="Disordered" evidence="1">
    <location>
        <begin position="187"/>
        <end position="206"/>
    </location>
</feature>
<name>A0A1Q3CAF0_CEPFO</name>
<dbReference type="InParanoid" id="A0A1Q3CAF0"/>
<dbReference type="AlphaFoldDB" id="A0A1Q3CAF0"/>